<keyword evidence="4" id="KW-0472">Membrane</keyword>
<dbReference type="Proteomes" id="UP000190852">
    <property type="component" value="Unassembled WGS sequence"/>
</dbReference>
<evidence type="ECO:0000259" key="7">
    <source>
        <dbReference type="Pfam" id="PF14322"/>
    </source>
</evidence>
<gene>
    <name evidence="8" type="ORF">SAMN05660349_03204</name>
</gene>
<protein>
    <submittedName>
        <fullName evidence="8">SusD family protein</fullName>
    </submittedName>
</protein>
<dbReference type="Pfam" id="PF14322">
    <property type="entry name" value="SusD-like_3"/>
    <property type="match status" value="1"/>
</dbReference>
<dbReference type="PROSITE" id="PS51257">
    <property type="entry name" value="PROKAR_LIPOPROTEIN"/>
    <property type="match status" value="1"/>
</dbReference>
<dbReference type="InterPro" id="IPR033985">
    <property type="entry name" value="SusD-like_N"/>
</dbReference>
<dbReference type="AlphaFoldDB" id="A0A1T5EXE8"/>
<evidence type="ECO:0000256" key="4">
    <source>
        <dbReference type="ARBA" id="ARBA00023136"/>
    </source>
</evidence>
<comment type="similarity">
    <text evidence="2">Belongs to the SusD family.</text>
</comment>
<organism evidence="8 9">
    <name type="scientific">Parabacteroides chartae</name>
    <dbReference type="NCBI Taxonomy" id="1037355"/>
    <lineage>
        <taxon>Bacteria</taxon>
        <taxon>Pseudomonadati</taxon>
        <taxon>Bacteroidota</taxon>
        <taxon>Bacteroidia</taxon>
        <taxon>Bacteroidales</taxon>
        <taxon>Tannerellaceae</taxon>
        <taxon>Parabacteroides</taxon>
    </lineage>
</organism>
<reference evidence="9" key="1">
    <citation type="submission" date="2017-02" db="EMBL/GenBank/DDBJ databases">
        <authorList>
            <person name="Varghese N."/>
            <person name="Submissions S."/>
        </authorList>
    </citation>
    <scope>NUCLEOTIDE SEQUENCE [LARGE SCALE GENOMIC DNA]</scope>
    <source>
        <strain evidence="9">DSM 24967</strain>
    </source>
</reference>
<dbReference type="GO" id="GO:0009279">
    <property type="term" value="C:cell outer membrane"/>
    <property type="evidence" value="ECO:0007669"/>
    <property type="project" value="UniProtKB-SubCell"/>
</dbReference>
<name>A0A1T5EXE8_9BACT</name>
<keyword evidence="5" id="KW-0998">Cell outer membrane</keyword>
<evidence type="ECO:0000259" key="6">
    <source>
        <dbReference type="Pfam" id="PF07980"/>
    </source>
</evidence>
<evidence type="ECO:0000256" key="3">
    <source>
        <dbReference type="ARBA" id="ARBA00022729"/>
    </source>
</evidence>
<evidence type="ECO:0000313" key="8">
    <source>
        <dbReference type="EMBL" id="SKB88607.1"/>
    </source>
</evidence>
<comment type="subcellular location">
    <subcellularLocation>
        <location evidence="1">Cell outer membrane</location>
    </subcellularLocation>
</comment>
<evidence type="ECO:0000313" key="9">
    <source>
        <dbReference type="Proteomes" id="UP000190852"/>
    </source>
</evidence>
<accession>A0A1T5EXE8</accession>
<dbReference type="InterPro" id="IPR012944">
    <property type="entry name" value="SusD_RagB_dom"/>
</dbReference>
<dbReference type="EMBL" id="FUYQ01000033">
    <property type="protein sequence ID" value="SKB88607.1"/>
    <property type="molecule type" value="Genomic_DNA"/>
</dbReference>
<keyword evidence="9" id="KW-1185">Reference proteome</keyword>
<evidence type="ECO:0000256" key="2">
    <source>
        <dbReference type="ARBA" id="ARBA00006275"/>
    </source>
</evidence>
<evidence type="ECO:0000256" key="1">
    <source>
        <dbReference type="ARBA" id="ARBA00004442"/>
    </source>
</evidence>
<dbReference type="Pfam" id="PF07980">
    <property type="entry name" value="SusD_RagB"/>
    <property type="match status" value="1"/>
</dbReference>
<keyword evidence="3" id="KW-0732">Signal</keyword>
<feature type="domain" description="RagB/SusD" evidence="6">
    <location>
        <begin position="378"/>
        <end position="532"/>
    </location>
</feature>
<dbReference type="Gene3D" id="1.25.40.390">
    <property type="match status" value="1"/>
</dbReference>
<evidence type="ECO:0000256" key="5">
    <source>
        <dbReference type="ARBA" id="ARBA00023237"/>
    </source>
</evidence>
<proteinExistence type="inferred from homology"/>
<dbReference type="InterPro" id="IPR011990">
    <property type="entry name" value="TPR-like_helical_dom_sf"/>
</dbReference>
<sequence length="535" mass="59959">MEMKKIFFGLMCVGLLNVSTSCSDFLEEKPKSEMSTGQNFSAPSHAYNAVNALYRKGAPEFYGNGGVYMPSTVTLGGYLSGFFDNEYKGQEVVADYSQKLSITSKNIAGTMDGVWDGCYGAISRANTAIKYIDKTPDLQQSEITTLLGEAKFFRAFNYFYLVKFFGDVPLITEPYESSENMYVARTASAEVYALIVKDLKDAVASLPNEAFTNNKHRITKNTAETLLADVYLNMSGFPLQSNQYAAAATAARNVINSGKHKLIENGATPETSAYNVMRTEDNNIEYVYTYESDASISTNARPQISMPNVAATWGIFKYSITNNAYRPVKQYLNVYDREKDLRIQERQFFHTTYTYEKDGQTITKVFPENASPAPWLWYDESSMLSTGKCGKDLAVYRYAEVLLIAAEAIAQSEGVTAEAVKYLTDVRARAYTTTSRSAIEASLTGLSKEAFVQQVWIERMRELPLEMRIWSDIQRTRMYPKTSDSAPGTVTFVNVVGAVNPWGQTFQTKHLLWPISDNEMQRNPSLVQNPGYEND</sequence>
<dbReference type="CDD" id="cd08977">
    <property type="entry name" value="SusD"/>
    <property type="match status" value="1"/>
</dbReference>
<feature type="domain" description="SusD-like N-terminal" evidence="7">
    <location>
        <begin position="24"/>
        <end position="232"/>
    </location>
</feature>
<dbReference type="SUPFAM" id="SSF48452">
    <property type="entry name" value="TPR-like"/>
    <property type="match status" value="1"/>
</dbReference>